<dbReference type="GO" id="GO:0015134">
    <property type="term" value="F:hexuronate transmembrane transporter activity"/>
    <property type="evidence" value="ECO:0007669"/>
    <property type="project" value="TreeGrafter"/>
</dbReference>
<evidence type="ECO:0000259" key="6">
    <source>
        <dbReference type="PROSITE" id="PS50850"/>
    </source>
</evidence>
<keyword evidence="4 5" id="KW-0472">Membrane</keyword>
<dbReference type="Gene3D" id="1.20.1250.20">
    <property type="entry name" value="MFS general substrate transporter like domains"/>
    <property type="match status" value="2"/>
</dbReference>
<comment type="subcellular location">
    <subcellularLocation>
        <location evidence="1">Membrane</location>
        <topology evidence="1">Multi-pass membrane protein</topology>
    </subcellularLocation>
</comment>
<keyword evidence="8" id="KW-1185">Reference proteome</keyword>
<gene>
    <name evidence="7" type="ORF">EV664_106133</name>
</gene>
<feature type="transmembrane region" description="Helical" evidence="5">
    <location>
        <begin position="20"/>
        <end position="42"/>
    </location>
</feature>
<feature type="transmembrane region" description="Helical" evidence="5">
    <location>
        <begin position="314"/>
        <end position="330"/>
    </location>
</feature>
<keyword evidence="3 5" id="KW-1133">Transmembrane helix</keyword>
<proteinExistence type="predicted"/>
<evidence type="ECO:0000256" key="5">
    <source>
        <dbReference type="SAM" id="Phobius"/>
    </source>
</evidence>
<dbReference type="EMBL" id="SNWD01000006">
    <property type="protein sequence ID" value="TDN82325.1"/>
    <property type="molecule type" value="Genomic_DNA"/>
</dbReference>
<evidence type="ECO:0000256" key="2">
    <source>
        <dbReference type="ARBA" id="ARBA00022692"/>
    </source>
</evidence>
<feature type="transmembrane region" description="Helical" evidence="5">
    <location>
        <begin position="63"/>
        <end position="82"/>
    </location>
</feature>
<evidence type="ECO:0000313" key="7">
    <source>
        <dbReference type="EMBL" id="TDN82325.1"/>
    </source>
</evidence>
<evidence type="ECO:0000313" key="8">
    <source>
        <dbReference type="Proteomes" id="UP000295493"/>
    </source>
</evidence>
<dbReference type="RefSeq" id="WP_133495698.1">
    <property type="nucleotide sequence ID" value="NZ_BMLU01000006.1"/>
</dbReference>
<dbReference type="GO" id="GO:0016020">
    <property type="term" value="C:membrane"/>
    <property type="evidence" value="ECO:0007669"/>
    <property type="project" value="UniProtKB-SubCell"/>
</dbReference>
<organism evidence="7 8">
    <name type="scientific">Stakelama pacifica</name>
    <dbReference type="NCBI Taxonomy" id="517720"/>
    <lineage>
        <taxon>Bacteria</taxon>
        <taxon>Pseudomonadati</taxon>
        <taxon>Pseudomonadota</taxon>
        <taxon>Alphaproteobacteria</taxon>
        <taxon>Sphingomonadales</taxon>
        <taxon>Sphingomonadaceae</taxon>
        <taxon>Stakelama</taxon>
    </lineage>
</organism>
<dbReference type="SUPFAM" id="SSF103473">
    <property type="entry name" value="MFS general substrate transporter"/>
    <property type="match status" value="1"/>
</dbReference>
<dbReference type="AlphaFoldDB" id="A0A4R6FNS4"/>
<feature type="domain" description="Major facilitator superfamily (MFS) profile" evidence="6">
    <location>
        <begin position="24"/>
        <end position="427"/>
    </location>
</feature>
<evidence type="ECO:0000256" key="4">
    <source>
        <dbReference type="ARBA" id="ARBA00023136"/>
    </source>
</evidence>
<keyword evidence="2 5" id="KW-0812">Transmembrane</keyword>
<sequence>MSDSAAATPPAAPVKPRGRIRWIVCALLFFAVVLSYMDRLVLPVLKPDLSARYHWSEDGYADLAAYFQLVYGIGYVFAGWAVDRLGARWGYAIAMAMWTFGHVLHTAFTSTSGMLIARVPLGLGEAATFPAALKSVSDWFPKRERAFAIGIFNAGSNVGAIITPLLVPWIVVGLGLGWRAAFFVTGALSIVWIAIWVAFYRTPREKKSVSAEEVAWIEADPMPEPTGKVRWAAMFRHRQTWAYMLGRFIIDPFWWTFLFWLPDFFSRRFDLNLSDFGPPLVVAYIMADVGSIAGGWGSSRLLARGRTTNKARKMAMFGAALCAVPIMFATEAPSLWIAVLLIGLALAGHQAFSANLYALPGDLFPRAMVGSVVGIGGLSGAIGGFLMAKSAGWILDSVGSFRPIFIAAGCAYLVALLVIHLVVPRWQPIHGGEA</sequence>
<dbReference type="InterPro" id="IPR011701">
    <property type="entry name" value="MFS"/>
</dbReference>
<dbReference type="Proteomes" id="UP000295493">
    <property type="component" value="Unassembled WGS sequence"/>
</dbReference>
<accession>A0A4R6FNS4</accession>
<dbReference type="CDD" id="cd17319">
    <property type="entry name" value="MFS_ExuT_GudP_like"/>
    <property type="match status" value="1"/>
</dbReference>
<feature type="transmembrane region" description="Helical" evidence="5">
    <location>
        <begin position="281"/>
        <end position="302"/>
    </location>
</feature>
<feature type="transmembrane region" description="Helical" evidence="5">
    <location>
        <begin position="88"/>
        <end position="108"/>
    </location>
</feature>
<name>A0A4R6FNS4_9SPHN</name>
<dbReference type="PANTHER" id="PTHR11662">
    <property type="entry name" value="SOLUTE CARRIER FAMILY 17"/>
    <property type="match status" value="1"/>
</dbReference>
<dbReference type="Pfam" id="PF07690">
    <property type="entry name" value="MFS_1"/>
    <property type="match status" value="1"/>
</dbReference>
<feature type="transmembrane region" description="Helical" evidence="5">
    <location>
        <begin position="176"/>
        <end position="199"/>
    </location>
</feature>
<evidence type="ECO:0000256" key="3">
    <source>
        <dbReference type="ARBA" id="ARBA00022989"/>
    </source>
</evidence>
<dbReference type="PANTHER" id="PTHR11662:SF285">
    <property type="entry name" value="HEXURONATE TRANSPORTER"/>
    <property type="match status" value="1"/>
</dbReference>
<feature type="transmembrane region" description="Helical" evidence="5">
    <location>
        <begin position="400"/>
        <end position="423"/>
    </location>
</feature>
<dbReference type="InterPro" id="IPR020846">
    <property type="entry name" value="MFS_dom"/>
</dbReference>
<feature type="transmembrane region" description="Helical" evidence="5">
    <location>
        <begin position="146"/>
        <end position="170"/>
    </location>
</feature>
<feature type="transmembrane region" description="Helical" evidence="5">
    <location>
        <begin position="240"/>
        <end position="261"/>
    </location>
</feature>
<feature type="transmembrane region" description="Helical" evidence="5">
    <location>
        <begin position="369"/>
        <end position="388"/>
    </location>
</feature>
<evidence type="ECO:0000256" key="1">
    <source>
        <dbReference type="ARBA" id="ARBA00004141"/>
    </source>
</evidence>
<comment type="caution">
    <text evidence="7">The sequence shown here is derived from an EMBL/GenBank/DDBJ whole genome shotgun (WGS) entry which is preliminary data.</text>
</comment>
<protein>
    <submittedName>
        <fullName evidence="7">ACS family hexuronate transporter-like MFS transporter</fullName>
    </submittedName>
</protein>
<dbReference type="InterPro" id="IPR050382">
    <property type="entry name" value="MFS_Na/Anion_cotransporter"/>
</dbReference>
<dbReference type="InterPro" id="IPR036259">
    <property type="entry name" value="MFS_trans_sf"/>
</dbReference>
<dbReference type="OrthoDB" id="9794076at2"/>
<reference evidence="7 8" key="1">
    <citation type="submission" date="2019-03" db="EMBL/GenBank/DDBJ databases">
        <title>Genomic Encyclopedia of Type Strains, Phase IV (KMG-IV): sequencing the most valuable type-strain genomes for metagenomic binning, comparative biology and taxonomic classification.</title>
        <authorList>
            <person name="Goeker M."/>
        </authorList>
    </citation>
    <scope>NUCLEOTIDE SEQUENCE [LARGE SCALE GENOMIC DNA]</scope>
    <source>
        <strain evidence="7 8">DSM 25059</strain>
    </source>
</reference>
<dbReference type="PROSITE" id="PS50850">
    <property type="entry name" value="MFS"/>
    <property type="match status" value="1"/>
</dbReference>